<evidence type="ECO:0000256" key="5">
    <source>
        <dbReference type="ARBA" id="ARBA00022989"/>
    </source>
</evidence>
<keyword evidence="7" id="KW-0408">Iron</keyword>
<keyword evidence="3" id="KW-0001">2Fe-2S</keyword>
<evidence type="ECO:0000256" key="4">
    <source>
        <dbReference type="ARBA" id="ARBA00022723"/>
    </source>
</evidence>
<evidence type="ECO:0000313" key="13">
    <source>
        <dbReference type="EMBL" id="GLC57940.1"/>
    </source>
</evidence>
<keyword evidence="2 11" id="KW-0812">Transmembrane</keyword>
<dbReference type="SUPFAM" id="SSF55961">
    <property type="entry name" value="Bet v1-like"/>
    <property type="match status" value="1"/>
</dbReference>
<dbReference type="Proteomes" id="UP001165080">
    <property type="component" value="Unassembled WGS sequence"/>
</dbReference>
<keyword evidence="6" id="KW-0560">Oxidoreductase</keyword>
<dbReference type="InterPro" id="IPR017941">
    <property type="entry name" value="Rieske_2Fe-2S"/>
</dbReference>
<feature type="compositionally biased region" description="Low complexity" evidence="10">
    <location>
        <begin position="57"/>
        <end position="77"/>
    </location>
</feature>
<evidence type="ECO:0000256" key="11">
    <source>
        <dbReference type="SAM" id="Phobius"/>
    </source>
</evidence>
<name>A0A9W6BTZ0_9CHLO</name>
<feature type="region of interest" description="Disordered" evidence="10">
    <location>
        <begin position="394"/>
        <end position="453"/>
    </location>
</feature>
<keyword evidence="5 11" id="KW-1133">Transmembrane helix</keyword>
<dbReference type="PANTHER" id="PTHR21266">
    <property type="entry name" value="IRON-SULFUR DOMAIN CONTAINING PROTEIN"/>
    <property type="match status" value="1"/>
</dbReference>
<reference evidence="13 14" key="1">
    <citation type="journal article" date="2023" name="Commun. Biol.">
        <title>Reorganization of the ancestral sex-determining regions during the evolution of trioecy in Pleodorina starrii.</title>
        <authorList>
            <person name="Takahashi K."/>
            <person name="Suzuki S."/>
            <person name="Kawai-Toyooka H."/>
            <person name="Yamamoto K."/>
            <person name="Hamaji T."/>
            <person name="Ootsuki R."/>
            <person name="Yamaguchi H."/>
            <person name="Kawachi M."/>
            <person name="Higashiyama T."/>
            <person name="Nozaki H."/>
        </authorList>
    </citation>
    <scope>NUCLEOTIDE SEQUENCE [LARGE SCALE GENOMIC DNA]</scope>
    <source>
        <strain evidence="13 14">NIES-4479</strain>
    </source>
</reference>
<feature type="compositionally biased region" description="Pro residues" evidence="10">
    <location>
        <begin position="429"/>
        <end position="441"/>
    </location>
</feature>
<feature type="region of interest" description="Disordered" evidence="10">
    <location>
        <begin position="1"/>
        <end position="113"/>
    </location>
</feature>
<comment type="subcellular location">
    <subcellularLocation>
        <location evidence="1">Membrane</location>
    </subcellularLocation>
</comment>
<evidence type="ECO:0000259" key="12">
    <source>
        <dbReference type="PROSITE" id="PS51296"/>
    </source>
</evidence>
<evidence type="ECO:0000256" key="9">
    <source>
        <dbReference type="ARBA" id="ARBA00023136"/>
    </source>
</evidence>
<evidence type="ECO:0000256" key="8">
    <source>
        <dbReference type="ARBA" id="ARBA00023014"/>
    </source>
</evidence>
<accession>A0A9W6BTZ0</accession>
<keyword evidence="4" id="KW-0479">Metal-binding</keyword>
<dbReference type="PROSITE" id="PS51296">
    <property type="entry name" value="RIESKE"/>
    <property type="match status" value="1"/>
</dbReference>
<evidence type="ECO:0000256" key="10">
    <source>
        <dbReference type="SAM" id="MobiDB-lite"/>
    </source>
</evidence>
<gene>
    <name evidence="13" type="primary">PLEST011338</name>
    <name evidence="13" type="ORF">PLESTB_001291900</name>
</gene>
<sequence length="784" mass="79345">MKLAMPRGVAPRICGGLTSPPPLPSRRRLVVTPAAAAAGSRSPMQPSAASSGGGGAAAATAASATAVDLTAASSAPTAPAPSPSTPVESQPGSGSESGSGSEPEPQASKSEEAQQFVWTKHWWPLMPLAYLRPDRPNPITLLGNPLVAWLDRNGNDNANTTPPAAGGGGAGAAGAAAAAAPATASGGGGAWRVFADRCPHRLVPLSEGRIEPDDGTLSCAYHGWRFDGSGAARSIPQSTGRDAEAAACRNRRACATTYPTRVEAGMLWVWPDDSPDAAETSAATAVHLSYDLRTQGQRADAAADAAAASGTAAASPTAAAPPIRWFMRELSYSYEILVENVADPAHVPHTHHGLTPTIKRSAGGRMPMKQVDPAAAVAAAAAALPTAAAAAAVSPSASPQSSPAPPPPSPSSQSSNPPLSPTTTKPSATPTPNPNPTPTSAPPGVAGGMPLHWARPTGPDFEFDYLSTAGNGTTATLSLTMPHHIIYTYRLGKFEGRSELIATPIEPGRARFFTALQLAPPPANPLAALASGSFDVAMNYIMSTLDPLMMSHVMYNQLLDGDSVFLNVLDGQLQQTLAAADAEATVRQGGVNGGGGGGGGGFWSRLYYMPTPSDLSVVAGRKWMDERAGGGPFRARQRKLLGGPPAAAAAAAAAAVPGAAPSPDARARILSRYEQHTRHCPVCTNGLARVRRLAEAARAVQSASLLGVGLTGGALSAAAAASTAATAAATATAASSAAAAVPAAAALLAGSVGVWAAAGWLAAAVKRWGQRAFVFQDYIHAERD</sequence>
<dbReference type="EMBL" id="BRXU01000020">
    <property type="protein sequence ID" value="GLC57940.1"/>
    <property type="molecule type" value="Genomic_DNA"/>
</dbReference>
<evidence type="ECO:0000256" key="3">
    <source>
        <dbReference type="ARBA" id="ARBA00022714"/>
    </source>
</evidence>
<comment type="caution">
    <text evidence="13">The sequence shown here is derived from an EMBL/GenBank/DDBJ whole genome shotgun (WGS) entry which is preliminary data.</text>
</comment>
<feature type="transmembrane region" description="Helical" evidence="11">
    <location>
        <begin position="739"/>
        <end position="763"/>
    </location>
</feature>
<feature type="compositionally biased region" description="Low complexity" evidence="10">
    <location>
        <begin position="85"/>
        <end position="106"/>
    </location>
</feature>
<dbReference type="InterPro" id="IPR036922">
    <property type="entry name" value="Rieske_2Fe-2S_sf"/>
</dbReference>
<dbReference type="GO" id="GO:0016491">
    <property type="term" value="F:oxidoreductase activity"/>
    <property type="evidence" value="ECO:0007669"/>
    <property type="project" value="UniProtKB-KW"/>
</dbReference>
<dbReference type="GO" id="GO:0016020">
    <property type="term" value="C:membrane"/>
    <property type="evidence" value="ECO:0007669"/>
    <property type="project" value="UniProtKB-SubCell"/>
</dbReference>
<keyword evidence="14" id="KW-1185">Reference proteome</keyword>
<evidence type="ECO:0000256" key="7">
    <source>
        <dbReference type="ARBA" id="ARBA00023004"/>
    </source>
</evidence>
<keyword evidence="9 11" id="KW-0472">Membrane</keyword>
<dbReference type="GO" id="GO:0005737">
    <property type="term" value="C:cytoplasm"/>
    <property type="evidence" value="ECO:0007669"/>
    <property type="project" value="TreeGrafter"/>
</dbReference>
<dbReference type="OrthoDB" id="426882at2759"/>
<dbReference type="InterPro" id="IPR050584">
    <property type="entry name" value="Cholesterol_7-desaturase"/>
</dbReference>
<dbReference type="GO" id="GO:0051537">
    <property type="term" value="F:2 iron, 2 sulfur cluster binding"/>
    <property type="evidence" value="ECO:0007669"/>
    <property type="project" value="UniProtKB-KW"/>
</dbReference>
<feature type="region of interest" description="Disordered" evidence="10">
    <location>
        <begin position="153"/>
        <end position="172"/>
    </location>
</feature>
<dbReference type="GO" id="GO:0046872">
    <property type="term" value="F:metal ion binding"/>
    <property type="evidence" value="ECO:0007669"/>
    <property type="project" value="UniProtKB-KW"/>
</dbReference>
<evidence type="ECO:0000256" key="1">
    <source>
        <dbReference type="ARBA" id="ARBA00004370"/>
    </source>
</evidence>
<feature type="region of interest" description="Disordered" evidence="10">
    <location>
        <begin position="346"/>
        <end position="365"/>
    </location>
</feature>
<dbReference type="Pfam" id="PF00355">
    <property type="entry name" value="Rieske"/>
    <property type="match status" value="1"/>
</dbReference>
<evidence type="ECO:0000256" key="6">
    <source>
        <dbReference type="ARBA" id="ARBA00023002"/>
    </source>
</evidence>
<proteinExistence type="predicted"/>
<evidence type="ECO:0000256" key="2">
    <source>
        <dbReference type="ARBA" id="ARBA00022692"/>
    </source>
</evidence>
<dbReference type="SUPFAM" id="SSF50022">
    <property type="entry name" value="ISP domain"/>
    <property type="match status" value="1"/>
</dbReference>
<protein>
    <recommendedName>
        <fullName evidence="12">Rieske domain-containing protein</fullName>
    </recommendedName>
</protein>
<organism evidence="13 14">
    <name type="scientific">Pleodorina starrii</name>
    <dbReference type="NCBI Taxonomy" id="330485"/>
    <lineage>
        <taxon>Eukaryota</taxon>
        <taxon>Viridiplantae</taxon>
        <taxon>Chlorophyta</taxon>
        <taxon>core chlorophytes</taxon>
        <taxon>Chlorophyceae</taxon>
        <taxon>CS clade</taxon>
        <taxon>Chlamydomonadales</taxon>
        <taxon>Volvocaceae</taxon>
        <taxon>Pleodorina</taxon>
    </lineage>
</organism>
<dbReference type="Gene3D" id="2.102.10.10">
    <property type="entry name" value="Rieske [2Fe-2S] iron-sulphur domain"/>
    <property type="match status" value="1"/>
</dbReference>
<feature type="compositionally biased region" description="Low complexity" evidence="10">
    <location>
        <begin position="411"/>
        <end position="428"/>
    </location>
</feature>
<evidence type="ECO:0000313" key="14">
    <source>
        <dbReference type="Proteomes" id="UP001165080"/>
    </source>
</evidence>
<dbReference type="AlphaFoldDB" id="A0A9W6BTZ0"/>
<dbReference type="PANTHER" id="PTHR21266:SF32">
    <property type="entry name" value="CHOLESTEROL 7-DESATURASE NVD"/>
    <property type="match status" value="1"/>
</dbReference>
<keyword evidence="8" id="KW-0411">Iron-sulfur</keyword>
<feature type="domain" description="Rieske" evidence="12">
    <location>
        <begin position="186"/>
        <end position="269"/>
    </location>
</feature>